<dbReference type="OrthoDB" id="676979at2759"/>
<organism evidence="1 2">
    <name type="scientific">Polypedilum vanderplanki</name>
    <name type="common">Sleeping chironomid midge</name>
    <dbReference type="NCBI Taxonomy" id="319348"/>
    <lineage>
        <taxon>Eukaryota</taxon>
        <taxon>Metazoa</taxon>
        <taxon>Ecdysozoa</taxon>
        <taxon>Arthropoda</taxon>
        <taxon>Hexapoda</taxon>
        <taxon>Insecta</taxon>
        <taxon>Pterygota</taxon>
        <taxon>Neoptera</taxon>
        <taxon>Endopterygota</taxon>
        <taxon>Diptera</taxon>
        <taxon>Nematocera</taxon>
        <taxon>Chironomoidea</taxon>
        <taxon>Chironomidae</taxon>
        <taxon>Chironominae</taxon>
        <taxon>Polypedilum</taxon>
        <taxon>Polypedilum</taxon>
    </lineage>
</organism>
<gene>
    <name evidence="1" type="ORF">PVAND_016882</name>
</gene>
<dbReference type="SUPFAM" id="SSF52058">
    <property type="entry name" value="L domain-like"/>
    <property type="match status" value="1"/>
</dbReference>
<dbReference type="InterPro" id="IPR032675">
    <property type="entry name" value="LRR_dom_sf"/>
</dbReference>
<proteinExistence type="predicted"/>
<reference evidence="1" key="1">
    <citation type="submission" date="2021-03" db="EMBL/GenBank/DDBJ databases">
        <title>Chromosome level genome of the anhydrobiotic midge Polypedilum vanderplanki.</title>
        <authorList>
            <person name="Yoshida Y."/>
            <person name="Kikawada T."/>
            <person name="Gusev O."/>
        </authorList>
    </citation>
    <scope>NUCLEOTIDE SEQUENCE</scope>
    <source>
        <strain evidence="1">NIAS01</strain>
        <tissue evidence="1">Whole body or cell culture</tissue>
    </source>
</reference>
<accession>A0A9J6BHH8</accession>
<keyword evidence="2" id="KW-1185">Reference proteome</keyword>
<comment type="caution">
    <text evidence="1">The sequence shown here is derived from an EMBL/GenBank/DDBJ whole genome shotgun (WGS) entry which is preliminary data.</text>
</comment>
<sequence length="291" mass="33441">MKKSLQLSSQRQHLQTTISLQNAITKLILIILANANVLNALKCVCDVNDCDLIKADDCPGRGLLIWDPCRMKKFLLFLVLNLFNLIENFTINCEFATVQIYISDSDVYNCNSINIPNYSGDTITEVTGTHQNNKTNYDVESIWFYGNSTLDFFPRGITKFFPNIKAVWIEDTQILELNGDELDEFGDKLVYFFYRYSNLTTISSSLLKKTPNVVYFLVAYTKLQHVGFDLFTSHDITKLQWLSFAYNSCIHMWDDSQNGIQNIMDKLKIQCPYDDENLPKISTEMLSTSTD</sequence>
<dbReference type="Proteomes" id="UP001107558">
    <property type="component" value="Chromosome 4"/>
</dbReference>
<evidence type="ECO:0000313" key="2">
    <source>
        <dbReference type="Proteomes" id="UP001107558"/>
    </source>
</evidence>
<dbReference type="AlphaFoldDB" id="A0A9J6BHH8"/>
<dbReference type="Gene3D" id="3.80.10.10">
    <property type="entry name" value="Ribonuclease Inhibitor"/>
    <property type="match status" value="1"/>
</dbReference>
<evidence type="ECO:0000313" key="1">
    <source>
        <dbReference type="EMBL" id="KAG5668979.1"/>
    </source>
</evidence>
<name>A0A9J6BHH8_POLVA</name>
<dbReference type="EMBL" id="JADBJN010000004">
    <property type="protein sequence ID" value="KAG5668979.1"/>
    <property type="molecule type" value="Genomic_DNA"/>
</dbReference>
<protein>
    <submittedName>
        <fullName evidence="1">Uncharacterized protein</fullName>
    </submittedName>
</protein>